<dbReference type="EMBL" id="JAGSMN010001270">
    <property type="protein sequence ID" value="MBR7678201.1"/>
    <property type="molecule type" value="Genomic_DNA"/>
</dbReference>
<gene>
    <name evidence="2" type="ORF">KDA82_35530</name>
</gene>
<dbReference type="AlphaFoldDB" id="A0A8T4J0G7"/>
<protein>
    <submittedName>
        <fullName evidence="2">DUF397 domain-containing protein</fullName>
    </submittedName>
</protein>
<evidence type="ECO:0000313" key="2">
    <source>
        <dbReference type="EMBL" id="MBR7678201.1"/>
    </source>
</evidence>
<feature type="domain" description="DUF397" evidence="1">
    <location>
        <begin position="4"/>
        <end position="54"/>
    </location>
</feature>
<proteinExistence type="predicted"/>
<dbReference type="Pfam" id="PF04149">
    <property type="entry name" value="DUF397"/>
    <property type="match status" value="1"/>
</dbReference>
<sequence>MTSEWQKSSYSGSSNDACVEAKRLPAEVLVRDSKDTDIPAISVSRAAWTAFVTKL</sequence>
<organism evidence="2 3">
    <name type="scientific">Streptomyces daliensis</name>
    <dbReference type="NCBI Taxonomy" id="299421"/>
    <lineage>
        <taxon>Bacteria</taxon>
        <taxon>Bacillati</taxon>
        <taxon>Actinomycetota</taxon>
        <taxon>Actinomycetes</taxon>
        <taxon>Kitasatosporales</taxon>
        <taxon>Streptomycetaceae</taxon>
        <taxon>Streptomyces</taxon>
    </lineage>
</organism>
<keyword evidence="3" id="KW-1185">Reference proteome</keyword>
<evidence type="ECO:0000313" key="3">
    <source>
        <dbReference type="Proteomes" id="UP000675554"/>
    </source>
</evidence>
<dbReference type="Proteomes" id="UP000675554">
    <property type="component" value="Unassembled WGS sequence"/>
</dbReference>
<reference evidence="2" key="1">
    <citation type="submission" date="2021-04" db="EMBL/GenBank/DDBJ databases">
        <title>Sequencing of actinobacteria type strains.</title>
        <authorList>
            <person name="Nguyen G.-S."/>
            <person name="Wentzel A."/>
        </authorList>
    </citation>
    <scope>NUCLEOTIDE SEQUENCE</scope>
    <source>
        <strain evidence="2">DSM 42095</strain>
    </source>
</reference>
<evidence type="ECO:0000259" key="1">
    <source>
        <dbReference type="Pfam" id="PF04149"/>
    </source>
</evidence>
<accession>A0A8T4J0G7</accession>
<name>A0A8T4J0G7_9ACTN</name>
<comment type="caution">
    <text evidence="2">The sequence shown here is derived from an EMBL/GenBank/DDBJ whole genome shotgun (WGS) entry which is preliminary data.</text>
</comment>
<dbReference type="InterPro" id="IPR007278">
    <property type="entry name" value="DUF397"/>
</dbReference>